<dbReference type="InParanoid" id="A0A1C7MVV0"/>
<reference evidence="1 2" key="1">
    <citation type="submission" date="2016-03" db="EMBL/GenBank/DDBJ databases">
        <title>Choanephora cucurbitarum.</title>
        <authorList>
            <person name="Min B."/>
            <person name="Park H."/>
            <person name="Park J.-H."/>
            <person name="Shin H.-D."/>
            <person name="Choi I.-G."/>
        </authorList>
    </citation>
    <scope>NUCLEOTIDE SEQUENCE [LARGE SCALE GENOMIC DNA]</scope>
    <source>
        <strain evidence="1 2">KUS-F28377</strain>
    </source>
</reference>
<dbReference type="STRING" id="101091.A0A1C7MVV0"/>
<evidence type="ECO:0000313" key="1">
    <source>
        <dbReference type="EMBL" id="OBZ81035.1"/>
    </source>
</evidence>
<accession>A0A1C7MVV0</accession>
<comment type="caution">
    <text evidence="1">The sequence shown here is derived from an EMBL/GenBank/DDBJ whole genome shotgun (WGS) entry which is preliminary data.</text>
</comment>
<keyword evidence="2" id="KW-1185">Reference proteome</keyword>
<dbReference type="InterPro" id="IPR051055">
    <property type="entry name" value="PIF1_helicase"/>
</dbReference>
<sequence length="323" mass="37546">MLWLEGAPSINFETTDPVVKEANRRDVCAFVDTVMTSNAHHPDFDDNFKELVVSRQHHNHTKTCFKKNKKIQSCRFAISIFPMDETSVLDPLPNRDNSDYARWGKQVRTYLDDSYDTLGSSDLSFDQFINIFDLGKSDYIMAVRSSLKTSKVFLKRELKHACVNQFNSKILRMHRANIDIQYILDPYACCAYIVQYINKSDRSVSDHLSAVLRESHTNQDGSRKILKELAAAYYNVSEVSAQEAAYNLLQLRMCERSRKTEFIATGPSEYRRRILKSKDELEATDRNSHDVYKKGTIDYYQARPDELRDLILAQFVANYEFFY</sequence>
<protein>
    <submittedName>
        <fullName evidence="1">Uncharacterized protein</fullName>
    </submittedName>
</protein>
<gene>
    <name evidence="1" type="ORF">A0J61_10915</name>
</gene>
<name>A0A1C7MVV0_9FUNG</name>
<dbReference type="OrthoDB" id="2282872at2759"/>
<dbReference type="Proteomes" id="UP000093000">
    <property type="component" value="Unassembled WGS sequence"/>
</dbReference>
<dbReference type="AlphaFoldDB" id="A0A1C7MVV0"/>
<organism evidence="1 2">
    <name type="scientific">Choanephora cucurbitarum</name>
    <dbReference type="NCBI Taxonomy" id="101091"/>
    <lineage>
        <taxon>Eukaryota</taxon>
        <taxon>Fungi</taxon>
        <taxon>Fungi incertae sedis</taxon>
        <taxon>Mucoromycota</taxon>
        <taxon>Mucoromycotina</taxon>
        <taxon>Mucoromycetes</taxon>
        <taxon>Mucorales</taxon>
        <taxon>Mucorineae</taxon>
        <taxon>Choanephoraceae</taxon>
        <taxon>Choanephoroideae</taxon>
        <taxon>Choanephora</taxon>
    </lineage>
</organism>
<dbReference type="PANTHER" id="PTHR47642:SF5">
    <property type="entry name" value="ATP-DEPENDENT DNA HELICASE"/>
    <property type="match status" value="1"/>
</dbReference>
<proteinExistence type="predicted"/>
<evidence type="ECO:0000313" key="2">
    <source>
        <dbReference type="Proteomes" id="UP000093000"/>
    </source>
</evidence>
<dbReference type="PANTHER" id="PTHR47642">
    <property type="entry name" value="ATP-DEPENDENT DNA HELICASE"/>
    <property type="match status" value="1"/>
</dbReference>
<dbReference type="EMBL" id="LUGH01001510">
    <property type="protein sequence ID" value="OBZ81035.1"/>
    <property type="molecule type" value="Genomic_DNA"/>
</dbReference>